<dbReference type="GO" id="GO:0070971">
    <property type="term" value="C:endoplasmic reticulum exit site"/>
    <property type="evidence" value="ECO:0007669"/>
    <property type="project" value="TreeGrafter"/>
</dbReference>
<dbReference type="GO" id="GO:0005789">
    <property type="term" value="C:endoplasmic reticulum membrane"/>
    <property type="evidence" value="ECO:0007669"/>
    <property type="project" value="UniProtKB-SubCell"/>
</dbReference>
<dbReference type="InterPro" id="IPR006896">
    <property type="entry name" value="Sec23/24_trunk_dom"/>
</dbReference>
<dbReference type="InterPro" id="IPR036180">
    <property type="entry name" value="Gelsolin-like_dom_sf"/>
</dbReference>
<evidence type="ECO:0000256" key="8">
    <source>
        <dbReference type="ARBA" id="ARBA00023034"/>
    </source>
</evidence>
<dbReference type="SUPFAM" id="SSF81995">
    <property type="entry name" value="beta-sandwich domain of Sec23/24"/>
    <property type="match status" value="1"/>
</dbReference>
<comment type="similarity">
    <text evidence="3">Belongs to the SEC23/SEC24 family. SEC24 subfamily.</text>
</comment>
<dbReference type="SUPFAM" id="SSF81811">
    <property type="entry name" value="Helical domain of Sec23/24"/>
    <property type="match status" value="1"/>
</dbReference>
<dbReference type="GO" id="GO:0006886">
    <property type="term" value="P:intracellular protein transport"/>
    <property type="evidence" value="ECO:0007669"/>
    <property type="project" value="InterPro"/>
</dbReference>
<comment type="subcellular location">
    <subcellularLocation>
        <location evidence="2">Endoplasmic reticulum membrane</location>
    </subcellularLocation>
    <subcellularLocation>
        <location evidence="1">Golgi apparatus membrane</location>
    </subcellularLocation>
</comment>
<dbReference type="Pfam" id="PF04811">
    <property type="entry name" value="Sec23_trunk"/>
    <property type="match status" value="1"/>
</dbReference>
<evidence type="ECO:0000256" key="6">
    <source>
        <dbReference type="ARBA" id="ARBA00022892"/>
    </source>
</evidence>
<feature type="domain" description="Sec23/Sec24 beta-sandwich" evidence="14">
    <location>
        <begin position="737"/>
        <end position="819"/>
    </location>
</feature>
<evidence type="ECO:0000256" key="3">
    <source>
        <dbReference type="ARBA" id="ARBA00008334"/>
    </source>
</evidence>
<dbReference type="AlphaFoldDB" id="A0A1R1PUX9"/>
<dbReference type="Pfam" id="PF08033">
    <property type="entry name" value="Sec23_BS"/>
    <property type="match status" value="1"/>
</dbReference>
<gene>
    <name evidence="15" type="ORF">AX774_g1705</name>
</gene>
<comment type="caution">
    <text evidence="15">The sequence shown here is derived from an EMBL/GenBank/DDBJ whole genome shotgun (WGS) entry which is preliminary data.</text>
</comment>
<evidence type="ECO:0000313" key="16">
    <source>
        <dbReference type="Proteomes" id="UP000188320"/>
    </source>
</evidence>
<dbReference type="InterPro" id="IPR036465">
    <property type="entry name" value="vWFA_dom_sf"/>
</dbReference>
<accession>A0A1R1PUX9</accession>
<dbReference type="InterPro" id="IPR036175">
    <property type="entry name" value="Sec23/24_helical_dom_sf"/>
</dbReference>
<dbReference type="Pfam" id="PF04815">
    <property type="entry name" value="Sec23_helical"/>
    <property type="match status" value="1"/>
</dbReference>
<keyword evidence="8" id="KW-0333">Golgi apparatus</keyword>
<dbReference type="PANTHER" id="PTHR13803:SF39">
    <property type="entry name" value="SECRETORY 24AB, ISOFORM A"/>
    <property type="match status" value="1"/>
</dbReference>
<feature type="compositionally biased region" description="Polar residues" evidence="10">
    <location>
        <begin position="24"/>
        <end position="46"/>
    </location>
</feature>
<dbReference type="GO" id="GO:0008270">
    <property type="term" value="F:zinc ion binding"/>
    <property type="evidence" value="ECO:0007669"/>
    <property type="project" value="InterPro"/>
</dbReference>
<feature type="region of interest" description="Disordered" evidence="10">
    <location>
        <begin position="187"/>
        <end position="208"/>
    </location>
</feature>
<keyword evidence="6" id="KW-0931">ER-Golgi transport</keyword>
<dbReference type="Gene3D" id="2.30.30.380">
    <property type="entry name" value="Zn-finger domain of Sec23/24"/>
    <property type="match status" value="1"/>
</dbReference>
<evidence type="ECO:0000256" key="9">
    <source>
        <dbReference type="ARBA" id="ARBA00023136"/>
    </source>
</evidence>
<keyword evidence="4" id="KW-0813">Transport</keyword>
<evidence type="ECO:0000256" key="1">
    <source>
        <dbReference type="ARBA" id="ARBA00004394"/>
    </source>
</evidence>
<feature type="domain" description="Zinc finger Sec23/Sec24-type" evidence="11">
    <location>
        <begin position="418"/>
        <end position="453"/>
    </location>
</feature>
<dbReference type="InterPro" id="IPR029006">
    <property type="entry name" value="ADF-H/Gelsolin-like_dom_sf"/>
</dbReference>
<dbReference type="SUPFAM" id="SSF82919">
    <property type="entry name" value="Zn-finger domain of Sec23/24"/>
    <property type="match status" value="1"/>
</dbReference>
<evidence type="ECO:0000259" key="13">
    <source>
        <dbReference type="Pfam" id="PF04815"/>
    </source>
</evidence>
<evidence type="ECO:0000256" key="7">
    <source>
        <dbReference type="ARBA" id="ARBA00022927"/>
    </source>
</evidence>
<keyword evidence="9" id="KW-0472">Membrane</keyword>
<dbReference type="Gene3D" id="2.60.40.1670">
    <property type="entry name" value="beta-sandwich domain of Sec23/24"/>
    <property type="match status" value="1"/>
</dbReference>
<evidence type="ECO:0000313" key="15">
    <source>
        <dbReference type="EMBL" id="OMH84760.1"/>
    </source>
</evidence>
<dbReference type="SUPFAM" id="SSF53300">
    <property type="entry name" value="vWA-like"/>
    <property type="match status" value="1"/>
</dbReference>
<keyword evidence="7" id="KW-0653">Protein transport</keyword>
<sequence>MEHPRPSKPQISEDLVPKRKESPFSGTTPLTQVHSRSQSPVINAPSTILKPQAVSGQVGFGARPRPVVAQPVPTQQSPAQPIIAQNQPIVGGPNRGITQRPGFTNPQTQPPMNRPGVAVPQRPHMMSPQTQPPVVRPAVVAPQRPNMTGIQNQPPVARPAHQPGYQSPNMAQQQSQLMTGGAQAISPRMQHAQAAGHDKSGSRRRQYPQQQPMVYDQTAMYGTQPAPAKAKEGLPKHIDATAGPRKPDLATEPFSVSEGDFFVPGDKSGAIKAVAPPAGMGRRESPLSTMDSRQMYSNMTSSPMPRVPVAEQQAAMTQQFANMGFGGGYQDMQMSTVLVGHPQIQELDAPPPQATLPQGLPCCPSENYQCPPEYARCTLNAIPKTDKLLKKSKLPFGVLFTPYLTQEDIPGPPAIMEIVRCRRCRSYINPFISFTEGGRRWKCNLCDLVNDIPLYFDYDSIQNVPVNRWERTDITHSVIEFVAPADYMVRPPMPPVYFFIIDVSNPAVQLNVPEVVGNVLLECLDAIPNSDERAKVGFITVDSSIHFYLLNPESTEPHMLVLSDFDSPFLPSPSDLLVNLHECRPAIESLLTKMGDMFRKNVSVGNALGPAILAAQQLLAPIGGKIIVMQSSVPTIGEAAITVRDDRKGLGTPAESELLKPQNSWYKNIAAECSRSQIAFDTIFFGQQSLEIQTVSCLARYTGGSIFFYPSFIGTREPEVERFKNELLNHLGSVIALEAVFRVRASRGIRLSSYYGHFFLRSLDLLSLPNVIPNHCYAVEAGIEEDLNVPVVYFQSALLHTTVNSERRIRVITMAIPTTENIHNVFQNADQLAIAAFLAKKAADRAMVTKLEDAREALQYKCLEILSTYKQECTQSSSGATTQLKVPRNLQLLPFLTLATLKHPALRSGNTIPISTRINALSLFTTLSPELLLSPYIIPKLYTLQPGEDYDSCIVPVYPSAESLSINSVNLLVSGPDIFIWVGRDPDPSLLHSLFGVQDSRAINPGLFILPKLDYLSHKLNGFVHQLYLKLQLASRGLWSPVTYICRENSEPALKLWFYQQLTLDRDPVTPSYQQYLIEIRDKINKGNI</sequence>
<dbReference type="Gene3D" id="3.40.50.410">
    <property type="entry name" value="von Willebrand factor, type A domain"/>
    <property type="match status" value="1"/>
</dbReference>
<evidence type="ECO:0000259" key="12">
    <source>
        <dbReference type="Pfam" id="PF04811"/>
    </source>
</evidence>
<feature type="region of interest" description="Disordered" evidence="10">
    <location>
        <begin position="145"/>
        <end position="172"/>
    </location>
</feature>
<evidence type="ECO:0000256" key="10">
    <source>
        <dbReference type="SAM" id="MobiDB-lite"/>
    </source>
</evidence>
<feature type="compositionally biased region" description="Low complexity" evidence="10">
    <location>
        <begin position="62"/>
        <end position="81"/>
    </location>
</feature>
<dbReference type="EMBL" id="LSSK01000152">
    <property type="protein sequence ID" value="OMH84760.1"/>
    <property type="molecule type" value="Genomic_DNA"/>
</dbReference>
<dbReference type="SUPFAM" id="SSF82754">
    <property type="entry name" value="C-terminal, gelsolin-like domain of Sec23/24"/>
    <property type="match status" value="1"/>
</dbReference>
<dbReference type="Gene3D" id="3.40.20.10">
    <property type="entry name" value="Severin"/>
    <property type="match status" value="1"/>
</dbReference>
<evidence type="ECO:0000256" key="5">
    <source>
        <dbReference type="ARBA" id="ARBA00022824"/>
    </source>
</evidence>
<dbReference type="GO" id="GO:0090110">
    <property type="term" value="P:COPII-coated vesicle cargo loading"/>
    <property type="evidence" value="ECO:0007669"/>
    <property type="project" value="TreeGrafter"/>
</dbReference>
<feature type="domain" description="Sec23/Sec24 trunk" evidence="12">
    <location>
        <begin position="492"/>
        <end position="730"/>
    </location>
</feature>
<keyword evidence="5" id="KW-0256">Endoplasmic reticulum</keyword>
<dbReference type="Pfam" id="PF04810">
    <property type="entry name" value="zf-Sec23_Sec24"/>
    <property type="match status" value="1"/>
</dbReference>
<name>A0A1R1PUX9_ZANCU</name>
<dbReference type="OrthoDB" id="49016at2759"/>
<keyword evidence="16" id="KW-1185">Reference proteome</keyword>
<evidence type="ECO:0000259" key="14">
    <source>
        <dbReference type="Pfam" id="PF08033"/>
    </source>
</evidence>
<dbReference type="PANTHER" id="PTHR13803">
    <property type="entry name" value="SEC24-RELATED PROTEIN"/>
    <property type="match status" value="1"/>
</dbReference>
<feature type="region of interest" description="Disordered" evidence="10">
    <location>
        <begin position="1"/>
        <end position="132"/>
    </location>
</feature>
<evidence type="ECO:0000256" key="4">
    <source>
        <dbReference type="ARBA" id="ARBA00022448"/>
    </source>
</evidence>
<dbReference type="InterPro" id="IPR006900">
    <property type="entry name" value="Sec23/24_helical_dom"/>
</dbReference>
<organism evidence="15 16">
    <name type="scientific">Zancudomyces culisetae</name>
    <name type="common">Gut fungus</name>
    <name type="synonym">Smittium culisetae</name>
    <dbReference type="NCBI Taxonomy" id="1213189"/>
    <lineage>
        <taxon>Eukaryota</taxon>
        <taxon>Fungi</taxon>
        <taxon>Fungi incertae sedis</taxon>
        <taxon>Zoopagomycota</taxon>
        <taxon>Kickxellomycotina</taxon>
        <taxon>Harpellomycetes</taxon>
        <taxon>Harpellales</taxon>
        <taxon>Legeriomycetaceae</taxon>
        <taxon>Zancudomyces</taxon>
    </lineage>
</organism>
<dbReference type="InterPro" id="IPR012990">
    <property type="entry name" value="Beta-sandwich_Sec23_24"/>
</dbReference>
<dbReference type="InterPro" id="IPR006895">
    <property type="entry name" value="Znf_Sec23_Sec24"/>
</dbReference>
<dbReference type="GO" id="GO:0000139">
    <property type="term" value="C:Golgi membrane"/>
    <property type="evidence" value="ECO:0007669"/>
    <property type="project" value="UniProtKB-SubCell"/>
</dbReference>
<dbReference type="InterPro" id="IPR050550">
    <property type="entry name" value="SEC23_SEC24_subfamily"/>
</dbReference>
<evidence type="ECO:0000259" key="11">
    <source>
        <dbReference type="Pfam" id="PF04810"/>
    </source>
</evidence>
<dbReference type="Proteomes" id="UP000188320">
    <property type="component" value="Unassembled WGS sequence"/>
</dbReference>
<dbReference type="InterPro" id="IPR036174">
    <property type="entry name" value="Znf_Sec23_Sec24_sf"/>
</dbReference>
<proteinExistence type="inferred from homology"/>
<evidence type="ECO:0000256" key="2">
    <source>
        <dbReference type="ARBA" id="ARBA00004586"/>
    </source>
</evidence>
<reference evidence="16" key="1">
    <citation type="submission" date="2017-01" db="EMBL/GenBank/DDBJ databases">
        <authorList>
            <person name="Wang Y."/>
            <person name="White M."/>
            <person name="Kvist S."/>
            <person name="Moncalvo J.-M."/>
        </authorList>
    </citation>
    <scope>NUCLEOTIDE SEQUENCE [LARGE SCALE GENOMIC DNA]</scope>
    <source>
        <strain evidence="16">COL-18-3</strain>
    </source>
</reference>
<protein>
    <submittedName>
        <fullName evidence="15">Protein transport protein SEC24</fullName>
    </submittedName>
</protein>
<dbReference type="Gene3D" id="1.20.120.730">
    <property type="entry name" value="Sec23/Sec24 helical domain"/>
    <property type="match status" value="1"/>
</dbReference>
<dbReference type="GO" id="GO:0000149">
    <property type="term" value="F:SNARE binding"/>
    <property type="evidence" value="ECO:0007669"/>
    <property type="project" value="TreeGrafter"/>
</dbReference>
<dbReference type="GO" id="GO:0030127">
    <property type="term" value="C:COPII vesicle coat"/>
    <property type="evidence" value="ECO:0007669"/>
    <property type="project" value="InterPro"/>
</dbReference>
<feature type="domain" description="Sec23/Sec24 helical" evidence="13">
    <location>
        <begin position="830"/>
        <end position="933"/>
    </location>
</feature>